<comment type="caution">
    <text evidence="1">The sequence shown here is derived from an EMBL/GenBank/DDBJ whole genome shotgun (WGS) entry which is preliminary data.</text>
</comment>
<sequence length="247" mass="27002">ALDLLGSAFEHPITAVDELGADGLLRRIDAQPWRGEPWRSGHFVDMVGTALLWNTHHETPGRASTAAALFGWLATHTDPRTGMWGTPGTADGDLQIVNGFYRASRGSYAQFGVALPRPRAVIDTVLAHAREARFFARERQNACNVLDVAHPLWLANRDQPDYRADEIRRVATVLLEDALTHWVPGEGFPFAAATAGPQRDAQRPGLQGTEMWLAIIWYLADLAGISSVLGYRPAGIHRPEPAMVLGA</sequence>
<reference evidence="1" key="2">
    <citation type="submission" date="2021-04" db="EMBL/GenBank/DDBJ databases">
        <authorList>
            <person name="Gilroy R."/>
        </authorList>
    </citation>
    <scope>NUCLEOTIDE SEQUENCE</scope>
    <source>
        <strain evidence="1">ChiHjej8B7-3636</strain>
    </source>
</reference>
<proteinExistence type="predicted"/>
<dbReference type="AlphaFoldDB" id="A0A9D2KGN3"/>
<organism evidence="1 2">
    <name type="scientific">Candidatus Microbacterium stercoravium</name>
    <dbReference type="NCBI Taxonomy" id="2838697"/>
    <lineage>
        <taxon>Bacteria</taxon>
        <taxon>Bacillati</taxon>
        <taxon>Actinomycetota</taxon>
        <taxon>Actinomycetes</taxon>
        <taxon>Micrococcales</taxon>
        <taxon>Microbacteriaceae</taxon>
        <taxon>Microbacterium</taxon>
    </lineage>
</organism>
<evidence type="ECO:0000313" key="1">
    <source>
        <dbReference type="EMBL" id="HJA04170.1"/>
    </source>
</evidence>
<dbReference type="EMBL" id="DXAM01000067">
    <property type="protein sequence ID" value="HJA04170.1"/>
    <property type="molecule type" value="Genomic_DNA"/>
</dbReference>
<evidence type="ECO:0000313" key="2">
    <source>
        <dbReference type="Proteomes" id="UP000824220"/>
    </source>
</evidence>
<accession>A0A9D2KGN3</accession>
<keyword evidence="1" id="KW-0808">Transferase</keyword>
<dbReference type="GO" id="GO:0016746">
    <property type="term" value="F:acyltransferase activity"/>
    <property type="evidence" value="ECO:0007669"/>
    <property type="project" value="UniProtKB-KW"/>
</dbReference>
<gene>
    <name evidence="1" type="ORF">H9800_04860</name>
</gene>
<protein>
    <submittedName>
        <fullName evidence="1">Acyltransferase</fullName>
    </submittedName>
</protein>
<name>A0A9D2KGN3_9MICO</name>
<reference evidence="1" key="1">
    <citation type="journal article" date="2021" name="PeerJ">
        <title>Extensive microbial diversity within the chicken gut microbiome revealed by metagenomics and culture.</title>
        <authorList>
            <person name="Gilroy R."/>
            <person name="Ravi A."/>
            <person name="Getino M."/>
            <person name="Pursley I."/>
            <person name="Horton D.L."/>
            <person name="Alikhan N.F."/>
            <person name="Baker D."/>
            <person name="Gharbi K."/>
            <person name="Hall N."/>
            <person name="Watson M."/>
            <person name="Adriaenssens E.M."/>
            <person name="Foster-Nyarko E."/>
            <person name="Jarju S."/>
            <person name="Secka A."/>
            <person name="Antonio M."/>
            <person name="Oren A."/>
            <person name="Chaudhuri R.R."/>
            <person name="La Ragione R."/>
            <person name="Hildebrand F."/>
            <person name="Pallen M.J."/>
        </authorList>
    </citation>
    <scope>NUCLEOTIDE SEQUENCE</scope>
    <source>
        <strain evidence="1">ChiHjej8B7-3636</strain>
    </source>
</reference>
<dbReference type="Proteomes" id="UP000824220">
    <property type="component" value="Unassembled WGS sequence"/>
</dbReference>
<feature type="non-terminal residue" evidence="1">
    <location>
        <position position="1"/>
    </location>
</feature>
<keyword evidence="1" id="KW-0012">Acyltransferase</keyword>